<feature type="transmembrane region" description="Helical" evidence="6">
    <location>
        <begin position="686"/>
        <end position="711"/>
    </location>
</feature>
<evidence type="ECO:0000256" key="2">
    <source>
        <dbReference type="ARBA" id="ARBA00022475"/>
    </source>
</evidence>
<evidence type="ECO:0000256" key="5">
    <source>
        <dbReference type="ARBA" id="ARBA00023136"/>
    </source>
</evidence>
<feature type="domain" description="ABC3 transporter permease C-terminal" evidence="7">
    <location>
        <begin position="249"/>
        <end position="365"/>
    </location>
</feature>
<dbReference type="Pfam" id="PF02687">
    <property type="entry name" value="FtsX"/>
    <property type="match status" value="1"/>
</dbReference>
<dbReference type="EMBL" id="CYYC01000048">
    <property type="protein sequence ID" value="CUN18643.1"/>
    <property type="molecule type" value="Genomic_DNA"/>
</dbReference>
<evidence type="ECO:0000256" key="1">
    <source>
        <dbReference type="ARBA" id="ARBA00004651"/>
    </source>
</evidence>
<accession>A0A173UUE5</accession>
<evidence type="ECO:0000313" key="8">
    <source>
        <dbReference type="EMBL" id="CUN18643.1"/>
    </source>
</evidence>
<dbReference type="OrthoDB" id="9793166at2"/>
<evidence type="ECO:0000256" key="6">
    <source>
        <dbReference type="SAM" id="Phobius"/>
    </source>
</evidence>
<dbReference type="InterPro" id="IPR003838">
    <property type="entry name" value="ABC3_permease_C"/>
</dbReference>
<organism evidence="8 9">
    <name type="scientific">Anaerobutyricum hallii</name>
    <dbReference type="NCBI Taxonomy" id="39488"/>
    <lineage>
        <taxon>Bacteria</taxon>
        <taxon>Bacillati</taxon>
        <taxon>Bacillota</taxon>
        <taxon>Clostridia</taxon>
        <taxon>Lachnospirales</taxon>
        <taxon>Lachnospiraceae</taxon>
        <taxon>Anaerobutyricum</taxon>
    </lineage>
</organism>
<feature type="transmembrane region" description="Helical" evidence="6">
    <location>
        <begin position="247"/>
        <end position="268"/>
    </location>
</feature>
<dbReference type="RefSeq" id="WP_055183304.1">
    <property type="nucleotide sequence ID" value="NZ_CYYC01000048.1"/>
</dbReference>
<dbReference type="AlphaFoldDB" id="A0A173UUE5"/>
<keyword evidence="3 6" id="KW-0812">Transmembrane</keyword>
<feature type="transmembrane region" description="Helical" evidence="6">
    <location>
        <begin position="299"/>
        <end position="322"/>
    </location>
</feature>
<keyword evidence="5 6" id="KW-0472">Membrane</keyword>
<proteinExistence type="predicted"/>
<dbReference type="GO" id="GO:0005886">
    <property type="term" value="C:plasma membrane"/>
    <property type="evidence" value="ECO:0007669"/>
    <property type="project" value="UniProtKB-SubCell"/>
</dbReference>
<comment type="subcellular location">
    <subcellularLocation>
        <location evidence="1">Cell membrane</location>
        <topology evidence="1">Multi-pass membrane protein</topology>
    </subcellularLocation>
</comment>
<dbReference type="Proteomes" id="UP000095390">
    <property type="component" value="Unassembled WGS sequence"/>
</dbReference>
<reference evidence="8 9" key="1">
    <citation type="submission" date="2015-09" db="EMBL/GenBank/DDBJ databases">
        <authorList>
            <consortium name="Pathogen Informatics"/>
        </authorList>
    </citation>
    <scope>NUCLEOTIDE SEQUENCE [LARGE SCALE GENOMIC DNA]</scope>
    <source>
        <strain evidence="8 9">2789STDY5834966</strain>
    </source>
</reference>
<protein>
    <submittedName>
        <fullName evidence="8">FtsX-like permease family</fullName>
    </submittedName>
</protein>
<gene>
    <name evidence="8" type="ORF">ERS852578_02744</name>
</gene>
<evidence type="ECO:0000256" key="3">
    <source>
        <dbReference type="ARBA" id="ARBA00022692"/>
    </source>
</evidence>
<sequence>MKISKYQNRILAMVTFFVFFFGLITVIYSDSYQNTLEEQRKKLYGSWNIASYHTSDDEIQTLEKNATIDKVGKVEVLGDILDREGDNIGAIGSADNSFFSLGNIKTLSGHMPRNANEIAIEASYLTRLGYSYELGQNIHLNILFYDKEGNEQIGVYQFVLTGVIKNYSSYWKTQNNELPSFFITKRKSIGTNKNGTITKHIFISLKEKYKEEADALQVLCQRGEFVKNDYVYGEYSGGRLFILERNMLQFFILGIGCITIFLLLYIDLKNQTENLLIMRILGATKAQIFQIYIKKKKEVMLFPGIAGIFFGVALPSVLVTIINKYGNYRLYLRLSWINILGLIVLFTLVILFVFFISIIRLLKLPLRGKLQQQTEYKIVKRRRKLNKKNLFKILNIFQRKEKILSVMLVTVLSAFMLLTVYQTWEAYRSYRFSSINYPDDYTFGRLMGHIGSEDTMTEEQLSLIKGVYGVGKVESVAISSNIKLMFSGKTDDIYLKKVKEGMRDDFTQKQQLDNYIYGPLVGVSDNLTGSYLKQVEHSSKKKLKNNEVILYIPDYIKTEKEMLQVDLDLDSSTQKNGENIQERMIKEGDTVTINTKEGEKILNIVGVIHCFKDEMPASLNPMVTYGVLCNESTYRSICGKYSPCYVTVGVQKGTIPYQTDIELSKVNTSLYFENNRVEREEQLNNLILKVIMTFVLTVIGLLFLLLIRLGIGLSIEKQKIRRYQTLYQLGMEKIIIWKYFLKNNFTESFFGVLLGNIALAFYRYVTERKNLTEFADYSIQNSLSFYMEICKRCVAFTHWEFLILVVIILILLNFFIAAACDYQKVYGKIK</sequence>
<evidence type="ECO:0000259" key="7">
    <source>
        <dbReference type="Pfam" id="PF02687"/>
    </source>
</evidence>
<name>A0A173UUE5_9FIRM</name>
<feature type="transmembrane region" description="Helical" evidence="6">
    <location>
        <begin position="801"/>
        <end position="820"/>
    </location>
</feature>
<evidence type="ECO:0000313" key="9">
    <source>
        <dbReference type="Proteomes" id="UP000095390"/>
    </source>
</evidence>
<feature type="transmembrane region" description="Helical" evidence="6">
    <location>
        <begin position="748"/>
        <end position="765"/>
    </location>
</feature>
<evidence type="ECO:0000256" key="4">
    <source>
        <dbReference type="ARBA" id="ARBA00022989"/>
    </source>
</evidence>
<keyword evidence="4 6" id="KW-1133">Transmembrane helix</keyword>
<feature type="transmembrane region" description="Helical" evidence="6">
    <location>
        <begin position="403"/>
        <end position="424"/>
    </location>
</feature>
<feature type="transmembrane region" description="Helical" evidence="6">
    <location>
        <begin position="334"/>
        <end position="362"/>
    </location>
</feature>
<keyword evidence="2" id="KW-1003">Cell membrane</keyword>